<dbReference type="AlphaFoldDB" id="A0A2T0REW3"/>
<dbReference type="Proteomes" id="UP000239480">
    <property type="component" value="Unassembled WGS sequence"/>
</dbReference>
<comment type="cofactor">
    <cofactor evidence="1">
        <name>Mg(2+)</name>
        <dbReference type="ChEBI" id="CHEBI:18420"/>
    </cofactor>
</comment>
<comment type="caution">
    <text evidence="5">The sequence shown here is derived from an EMBL/GenBank/DDBJ whole genome shotgun (WGS) entry which is preliminary data.</text>
</comment>
<dbReference type="SUPFAM" id="SSF51604">
    <property type="entry name" value="Enolase C-terminal domain-like"/>
    <property type="match status" value="1"/>
</dbReference>
<dbReference type="GO" id="GO:0016853">
    <property type="term" value="F:isomerase activity"/>
    <property type="evidence" value="ECO:0007669"/>
    <property type="project" value="UniProtKB-KW"/>
</dbReference>
<feature type="domain" description="Mandelate racemase/muconate lactonizing enzyme C-terminal" evidence="4">
    <location>
        <begin position="165"/>
        <end position="262"/>
    </location>
</feature>
<name>A0A2T0REW3_9RHOB</name>
<organism evidence="5 6">
    <name type="scientific">Aliiruegeria haliotis</name>
    <dbReference type="NCBI Taxonomy" id="1280846"/>
    <lineage>
        <taxon>Bacteria</taxon>
        <taxon>Pseudomonadati</taxon>
        <taxon>Pseudomonadota</taxon>
        <taxon>Alphaproteobacteria</taxon>
        <taxon>Rhodobacterales</taxon>
        <taxon>Roseobacteraceae</taxon>
        <taxon>Aliiruegeria</taxon>
    </lineage>
</organism>
<dbReference type="SMART" id="SM00922">
    <property type="entry name" value="MR_MLE"/>
    <property type="match status" value="1"/>
</dbReference>
<dbReference type="EMBL" id="PVTD01000019">
    <property type="protein sequence ID" value="PRY19671.1"/>
    <property type="molecule type" value="Genomic_DNA"/>
</dbReference>
<dbReference type="PROSITE" id="PS00908">
    <property type="entry name" value="MR_MLE_1"/>
    <property type="match status" value="1"/>
</dbReference>
<dbReference type="PANTHER" id="PTHR13794:SF58">
    <property type="entry name" value="MITOCHONDRIAL ENOLASE SUPERFAMILY MEMBER 1"/>
    <property type="match status" value="1"/>
</dbReference>
<dbReference type="Pfam" id="PF13378">
    <property type="entry name" value="MR_MLE_C"/>
    <property type="match status" value="1"/>
</dbReference>
<evidence type="ECO:0000313" key="6">
    <source>
        <dbReference type="Proteomes" id="UP000239480"/>
    </source>
</evidence>
<keyword evidence="3" id="KW-0460">Magnesium</keyword>
<accession>A0A2T0REW3</accession>
<dbReference type="PANTHER" id="PTHR13794">
    <property type="entry name" value="ENOLASE SUPERFAMILY, MANDELATE RACEMASE"/>
    <property type="match status" value="1"/>
</dbReference>
<evidence type="ECO:0000256" key="1">
    <source>
        <dbReference type="ARBA" id="ARBA00001946"/>
    </source>
</evidence>
<dbReference type="GO" id="GO:0016052">
    <property type="term" value="P:carbohydrate catabolic process"/>
    <property type="evidence" value="ECO:0007669"/>
    <property type="project" value="TreeGrafter"/>
</dbReference>
<dbReference type="InterPro" id="IPR046945">
    <property type="entry name" value="RHMD-like"/>
</dbReference>
<dbReference type="GO" id="GO:0016836">
    <property type="term" value="F:hydro-lyase activity"/>
    <property type="evidence" value="ECO:0007669"/>
    <property type="project" value="TreeGrafter"/>
</dbReference>
<reference evidence="5 6" key="1">
    <citation type="submission" date="2018-03" db="EMBL/GenBank/DDBJ databases">
        <title>Genomic Encyclopedia of Archaeal and Bacterial Type Strains, Phase II (KMG-II): from individual species to whole genera.</title>
        <authorList>
            <person name="Goeker M."/>
        </authorList>
    </citation>
    <scope>NUCLEOTIDE SEQUENCE [LARGE SCALE GENOMIC DNA]</scope>
    <source>
        <strain evidence="5 6">DSM 29328</strain>
    </source>
</reference>
<dbReference type="SFLD" id="SFLDG00179">
    <property type="entry name" value="mandelate_racemase"/>
    <property type="match status" value="1"/>
</dbReference>
<dbReference type="InterPro" id="IPR029065">
    <property type="entry name" value="Enolase_C-like"/>
</dbReference>
<dbReference type="InterPro" id="IPR013341">
    <property type="entry name" value="Mandelate_racemase_N_dom"/>
</dbReference>
<dbReference type="SUPFAM" id="SSF54826">
    <property type="entry name" value="Enolase N-terminal domain-like"/>
    <property type="match status" value="1"/>
</dbReference>
<dbReference type="SFLD" id="SFLDS00001">
    <property type="entry name" value="Enolase"/>
    <property type="match status" value="1"/>
</dbReference>
<evidence type="ECO:0000313" key="5">
    <source>
        <dbReference type="EMBL" id="PRY19671.1"/>
    </source>
</evidence>
<dbReference type="InterPro" id="IPR018110">
    <property type="entry name" value="Mandel_Rmase/mucon_lact_enz_CS"/>
</dbReference>
<dbReference type="GO" id="GO:0000287">
    <property type="term" value="F:magnesium ion binding"/>
    <property type="evidence" value="ECO:0007669"/>
    <property type="project" value="TreeGrafter"/>
</dbReference>
<keyword evidence="5" id="KW-0413">Isomerase</keyword>
<dbReference type="Gene3D" id="3.30.390.10">
    <property type="entry name" value="Enolase-like, N-terminal domain"/>
    <property type="match status" value="1"/>
</dbReference>
<dbReference type="OrthoDB" id="9802699at2"/>
<gene>
    <name evidence="5" type="ORF">CLV78_1193</name>
</gene>
<evidence type="ECO:0000256" key="2">
    <source>
        <dbReference type="ARBA" id="ARBA00022723"/>
    </source>
</evidence>
<evidence type="ECO:0000259" key="4">
    <source>
        <dbReference type="SMART" id="SM00922"/>
    </source>
</evidence>
<dbReference type="InterPro" id="IPR036849">
    <property type="entry name" value="Enolase-like_C_sf"/>
</dbReference>
<dbReference type="InterPro" id="IPR029017">
    <property type="entry name" value="Enolase-like_N"/>
</dbReference>
<dbReference type="GO" id="GO:0009063">
    <property type="term" value="P:amino acid catabolic process"/>
    <property type="evidence" value="ECO:0007669"/>
    <property type="project" value="InterPro"/>
</dbReference>
<sequence length="404" mass="43679">MNVLTQAASHTSLKIERVDTFILQLPLADQTFYSSQAAFPIRNSLLVRITAEGGLVGWGEGGQYGPAEPVAACIDHVLAPKILGKPVSSPIKTSEELYAFSRDFGQKGTYVEALSAIDIALWDLWGQVLGVPVSELLGGAFRSEVTAYATGCYYPESFKNYDALLEALEAEASTYASAGFSALKVKIGLLSVEQDAERLAVVRNAIGPDKKILVDANHAYNAATAIRMARELERFDVRFFEEPVVPEDRAGYRRVRDATDVPIAGGEAEFTRFGFRDLFVGECIDIAQPDVCCCGGFSEYLKIQALASTFGVRVIPHVWGSGVAVAAALQAIATIPPLPHTANPVALQNEPVVEYDRKHNPLRDDLLESNFSLKDGRLAVPTGPGLGVTVDEDVLNKFAKKVSK</sequence>
<dbReference type="InterPro" id="IPR013342">
    <property type="entry name" value="Mandelate_racemase_C"/>
</dbReference>
<dbReference type="Pfam" id="PF02746">
    <property type="entry name" value="MR_MLE_N"/>
    <property type="match status" value="1"/>
</dbReference>
<keyword evidence="6" id="KW-1185">Reference proteome</keyword>
<evidence type="ECO:0000256" key="3">
    <source>
        <dbReference type="ARBA" id="ARBA00022842"/>
    </source>
</evidence>
<dbReference type="CDD" id="cd03316">
    <property type="entry name" value="MR_like"/>
    <property type="match status" value="1"/>
</dbReference>
<keyword evidence="2" id="KW-0479">Metal-binding</keyword>
<proteinExistence type="predicted"/>
<dbReference type="Gene3D" id="3.20.20.120">
    <property type="entry name" value="Enolase-like C-terminal domain"/>
    <property type="match status" value="1"/>
</dbReference>
<protein>
    <submittedName>
        <fullName evidence="5">D-galactarolactone cycloisomerase</fullName>
    </submittedName>
</protein>
<dbReference type="RefSeq" id="WP_106208306.1">
    <property type="nucleotide sequence ID" value="NZ_PVTD01000019.1"/>
</dbReference>